<feature type="region of interest" description="Disordered" evidence="3">
    <location>
        <begin position="152"/>
        <end position="172"/>
    </location>
</feature>
<keyword evidence="2" id="KW-0539">Nucleus</keyword>
<dbReference type="SUPFAM" id="SSF46689">
    <property type="entry name" value="Homeodomain-like"/>
    <property type="match status" value="1"/>
</dbReference>
<reference evidence="5 6" key="1">
    <citation type="journal article" date="2014" name="Genome Biol. Evol.">
        <title>Comparative genomics and transcriptomics analyses reveal divergent lifestyle features of nematode endoparasitic fungus Hirsutella minnesotensis.</title>
        <authorList>
            <person name="Lai Y."/>
            <person name="Liu K."/>
            <person name="Zhang X."/>
            <person name="Zhang X."/>
            <person name="Li K."/>
            <person name="Wang N."/>
            <person name="Shu C."/>
            <person name="Wu Y."/>
            <person name="Wang C."/>
            <person name="Bushley K.E."/>
            <person name="Xiang M."/>
            <person name="Liu X."/>
        </authorList>
    </citation>
    <scope>NUCLEOTIDE SEQUENCE [LARGE SCALE GENOMIC DNA]</scope>
    <source>
        <strain evidence="5 6">3608</strain>
    </source>
</reference>
<dbReference type="InterPro" id="IPR009057">
    <property type="entry name" value="Homeodomain-like_sf"/>
</dbReference>
<dbReference type="OrthoDB" id="5042209at2759"/>
<sequence length="727" mass="81097">MSATLSQSIPRDERVLHAVHAYQQGQFTSIRKAAIAYDIPPSTISDRLRGVPPRRDAQMNNQKLTVTEETALVQWILSMDERGMPPTVAYTRRMANLLLSERGKDLVGENWVRKFVGRHGEIKAKYSTAKLPLNAFISWILITAMGHAQPVHANGKGKQPAGHLATPEPTPGVEDARIAADIARRVEDAKQQASSATAKPSTQSPQDAVKAVDEEIERIMKCPKDAYAEILAVDPSSSDTDKLTAWRRLGCMMHPQYCQQQNAKDAFEKLQDAASKIGVDEPFIGEVYSWDGKADLEAHDDSDEEETDDGRMDEDEIPIPPTRVNDAYRKATPLLHKLGEDPENDVVLTQLKEINDRIRDGNKSENAKAKNVNEQVPDSQWLIPVSFFGPHYKLVLEQYYILHDDPENQTARARISSEKRLIDALISKHHFPAEWTVTSADEYLKQRQAGVATTAAVPAETSKVEAVHIDYPWPTARAADGGLIVGVRRHGPWGTQVCIERAEEGGQVIRRLESASEVGLLEVEKYKATDGHKVLSDGQSAWSSKDRSDFEELLWVTKSQTHRKNRAAGSKDPAADCCVRFRKKGINILTVTSLGRVLGRTSANAQIDNICKRDGILPPWQAGYVSSFEDPAKVEKDAVRRRALKDSQARQSLASERQPQKQRSHSDSSEGRPNLSDTSDQRLWRLEAMMIDMAETQKTLKETMATMAQLFERFMRANMASLEASSK</sequence>
<dbReference type="InterPro" id="IPR007889">
    <property type="entry name" value="HTH_Psq"/>
</dbReference>
<protein>
    <recommendedName>
        <fullName evidence="4">HTH CENPB-type domain-containing protein</fullName>
    </recommendedName>
</protein>
<evidence type="ECO:0000313" key="5">
    <source>
        <dbReference type="EMBL" id="KJZ68401.1"/>
    </source>
</evidence>
<dbReference type="SMART" id="SM00674">
    <property type="entry name" value="CENPB"/>
    <property type="match status" value="1"/>
</dbReference>
<gene>
    <name evidence="5" type="ORF">HIM_12207</name>
</gene>
<keyword evidence="6" id="KW-1185">Reference proteome</keyword>
<feature type="region of interest" description="Disordered" evidence="3">
    <location>
        <begin position="186"/>
        <end position="209"/>
    </location>
</feature>
<keyword evidence="1" id="KW-0238">DNA-binding</keyword>
<evidence type="ECO:0000256" key="2">
    <source>
        <dbReference type="ARBA" id="ARBA00023242"/>
    </source>
</evidence>
<feature type="domain" description="HTH CENPB-type" evidence="4">
    <location>
        <begin position="56"/>
        <end position="125"/>
    </location>
</feature>
<dbReference type="InterPro" id="IPR036869">
    <property type="entry name" value="J_dom_sf"/>
</dbReference>
<organism evidence="5 6">
    <name type="scientific">Hirsutella minnesotensis 3608</name>
    <dbReference type="NCBI Taxonomy" id="1043627"/>
    <lineage>
        <taxon>Eukaryota</taxon>
        <taxon>Fungi</taxon>
        <taxon>Dikarya</taxon>
        <taxon>Ascomycota</taxon>
        <taxon>Pezizomycotina</taxon>
        <taxon>Sordariomycetes</taxon>
        <taxon>Hypocreomycetidae</taxon>
        <taxon>Hypocreales</taxon>
        <taxon>Ophiocordycipitaceae</taxon>
        <taxon>Hirsutella</taxon>
    </lineage>
</organism>
<name>A0A0F7ZF25_9HYPO</name>
<dbReference type="Pfam" id="PF03221">
    <property type="entry name" value="HTH_Tnp_Tc5"/>
    <property type="match status" value="1"/>
</dbReference>
<feature type="region of interest" description="Disordered" evidence="3">
    <location>
        <begin position="644"/>
        <end position="679"/>
    </location>
</feature>
<evidence type="ECO:0000313" key="6">
    <source>
        <dbReference type="Proteomes" id="UP000054481"/>
    </source>
</evidence>
<feature type="compositionally biased region" description="Acidic residues" evidence="3">
    <location>
        <begin position="300"/>
        <end position="317"/>
    </location>
</feature>
<dbReference type="Proteomes" id="UP000054481">
    <property type="component" value="Unassembled WGS sequence"/>
</dbReference>
<dbReference type="Gene3D" id="1.10.287.110">
    <property type="entry name" value="DnaJ domain"/>
    <property type="match status" value="1"/>
</dbReference>
<dbReference type="Pfam" id="PF05225">
    <property type="entry name" value="HTH_psq"/>
    <property type="match status" value="1"/>
</dbReference>
<dbReference type="PROSITE" id="PS51253">
    <property type="entry name" value="HTH_CENPB"/>
    <property type="match status" value="1"/>
</dbReference>
<dbReference type="EMBL" id="KQ030903">
    <property type="protein sequence ID" value="KJZ68401.1"/>
    <property type="molecule type" value="Genomic_DNA"/>
</dbReference>
<evidence type="ECO:0000259" key="4">
    <source>
        <dbReference type="PROSITE" id="PS51253"/>
    </source>
</evidence>
<evidence type="ECO:0000256" key="3">
    <source>
        <dbReference type="SAM" id="MobiDB-lite"/>
    </source>
</evidence>
<feature type="region of interest" description="Disordered" evidence="3">
    <location>
        <begin position="297"/>
        <end position="323"/>
    </location>
</feature>
<accession>A0A0F7ZF25</accession>
<proteinExistence type="predicted"/>
<dbReference type="InterPro" id="IPR006600">
    <property type="entry name" value="HTH_CenpB_DNA-bd_dom"/>
</dbReference>
<feature type="compositionally biased region" description="Polar residues" evidence="3">
    <location>
        <begin position="191"/>
        <end position="206"/>
    </location>
</feature>
<evidence type="ECO:0000256" key="1">
    <source>
        <dbReference type="ARBA" id="ARBA00023125"/>
    </source>
</evidence>
<dbReference type="GO" id="GO:0003677">
    <property type="term" value="F:DNA binding"/>
    <property type="evidence" value="ECO:0007669"/>
    <property type="project" value="UniProtKB-KW"/>
</dbReference>
<dbReference type="AlphaFoldDB" id="A0A0F7ZF25"/>